<sequence length="40" mass="4545">MHTIDSSLSAQKLGKIVPIIAKKDKIKAMHLFYHNQVINL</sequence>
<evidence type="ECO:0000313" key="2">
    <source>
        <dbReference type="Proteomes" id="UP000003803"/>
    </source>
</evidence>
<gene>
    <name evidence="1" type="ORF">ANACOL_04398</name>
</gene>
<reference evidence="1" key="1">
    <citation type="submission" date="2007-11" db="EMBL/GenBank/DDBJ databases">
        <authorList>
            <person name="Fulton L."/>
            <person name="Clifton S."/>
            <person name="Fulton B."/>
            <person name="Xu J."/>
            <person name="Minx P."/>
            <person name="Pepin K.H."/>
            <person name="Johnson M."/>
            <person name="Thiruvilangam P."/>
            <person name="Bhonagiri V."/>
            <person name="Nash W.E."/>
            <person name="Mardis E.R."/>
            <person name="Wilson R.K."/>
        </authorList>
    </citation>
    <scope>NUCLEOTIDE SEQUENCE [LARGE SCALE GENOMIC DNA]</scope>
    <source>
        <strain evidence="1">DSM 17241</strain>
    </source>
</reference>
<evidence type="ECO:0000313" key="1">
    <source>
        <dbReference type="EMBL" id="EDS09073.1"/>
    </source>
</evidence>
<dbReference type="EMBL" id="ABGD02000034">
    <property type="protein sequence ID" value="EDS09073.1"/>
    <property type="molecule type" value="Genomic_DNA"/>
</dbReference>
<comment type="caution">
    <text evidence="1">The sequence shown here is derived from an EMBL/GenBank/DDBJ whole genome shotgun (WGS) entry which is preliminary data.</text>
</comment>
<organism evidence="1 2">
    <name type="scientific">Anaerotruncus colihominis DSM 17241</name>
    <dbReference type="NCBI Taxonomy" id="445972"/>
    <lineage>
        <taxon>Bacteria</taxon>
        <taxon>Bacillati</taxon>
        <taxon>Bacillota</taxon>
        <taxon>Clostridia</taxon>
        <taxon>Eubacteriales</taxon>
        <taxon>Oscillospiraceae</taxon>
        <taxon>Anaerotruncus</taxon>
    </lineage>
</organism>
<reference evidence="1" key="2">
    <citation type="submission" date="2013-09" db="EMBL/GenBank/DDBJ databases">
        <title>Draft genome sequence of Anaerotruncus colihominis(DSM 17241).</title>
        <authorList>
            <person name="Sudarsanam P."/>
            <person name="Ley R."/>
            <person name="Guruge J."/>
            <person name="Turnbaugh P.J."/>
            <person name="Mahowald M."/>
            <person name="Liep D."/>
            <person name="Gordon J."/>
        </authorList>
    </citation>
    <scope>NUCLEOTIDE SEQUENCE</scope>
    <source>
        <strain evidence="1">DSM 17241</strain>
    </source>
</reference>
<proteinExistence type="predicted"/>
<protein>
    <submittedName>
        <fullName evidence="1">Uncharacterized protein</fullName>
    </submittedName>
</protein>
<name>B0PHV6_9FIRM</name>
<dbReference type="Proteomes" id="UP000003803">
    <property type="component" value="Unassembled WGS sequence"/>
</dbReference>
<dbReference type="HOGENOM" id="CLU_3283929_0_0_9"/>
<dbReference type="AlphaFoldDB" id="B0PHV6"/>
<accession>B0PHV6</accession>
<keyword evidence="2" id="KW-1185">Reference proteome</keyword>